<dbReference type="EMBL" id="BAABDQ010000006">
    <property type="protein sequence ID" value="GAA3551570.1"/>
    <property type="molecule type" value="Genomic_DNA"/>
</dbReference>
<name>A0ABP6WHY0_9ACTN</name>
<organism evidence="2 3">
    <name type="scientific">Nonomuraea rosea</name>
    <dbReference type="NCBI Taxonomy" id="638574"/>
    <lineage>
        <taxon>Bacteria</taxon>
        <taxon>Bacillati</taxon>
        <taxon>Actinomycetota</taxon>
        <taxon>Actinomycetes</taxon>
        <taxon>Streptosporangiales</taxon>
        <taxon>Streptosporangiaceae</taxon>
        <taxon>Nonomuraea</taxon>
    </lineage>
</organism>
<feature type="signal peptide" evidence="1">
    <location>
        <begin position="1"/>
        <end position="16"/>
    </location>
</feature>
<gene>
    <name evidence="2" type="ORF">GCM10022419_034840</name>
</gene>
<dbReference type="Proteomes" id="UP001500630">
    <property type="component" value="Unassembled WGS sequence"/>
</dbReference>
<keyword evidence="1" id="KW-0732">Signal</keyword>
<evidence type="ECO:0000256" key="1">
    <source>
        <dbReference type="SAM" id="SignalP"/>
    </source>
</evidence>
<accession>A0ABP6WHY0</accession>
<sequence length="175" mass="18335">MSTRSAAVLASGTANAAKMFVAALAFTSAYVGFSAYSNASSAPEPVRTVTLSARELPITAPAQASTTVPAAAKAGEVIVSILAGGEAGCAKSYVARSVVTAQSPAQTVSYGWRLARWSAATKTWRTYIVNYDGFAGGSETVEWRPRVSGNPGWYRVELRVGDAKVVKSDRFQVSC</sequence>
<proteinExistence type="predicted"/>
<dbReference type="RefSeq" id="WP_345562900.1">
    <property type="nucleotide sequence ID" value="NZ_BAABDQ010000006.1"/>
</dbReference>
<feature type="chain" id="PRO_5047357726" evidence="1">
    <location>
        <begin position="17"/>
        <end position="175"/>
    </location>
</feature>
<evidence type="ECO:0000313" key="2">
    <source>
        <dbReference type="EMBL" id="GAA3551570.1"/>
    </source>
</evidence>
<protein>
    <submittedName>
        <fullName evidence="2">Uncharacterized protein</fullName>
    </submittedName>
</protein>
<reference evidence="3" key="1">
    <citation type="journal article" date="2019" name="Int. J. Syst. Evol. Microbiol.">
        <title>The Global Catalogue of Microorganisms (GCM) 10K type strain sequencing project: providing services to taxonomists for standard genome sequencing and annotation.</title>
        <authorList>
            <consortium name="The Broad Institute Genomics Platform"/>
            <consortium name="The Broad Institute Genome Sequencing Center for Infectious Disease"/>
            <person name="Wu L."/>
            <person name="Ma J."/>
        </authorList>
    </citation>
    <scope>NUCLEOTIDE SEQUENCE [LARGE SCALE GENOMIC DNA]</scope>
    <source>
        <strain evidence="3">JCM 17326</strain>
    </source>
</reference>
<comment type="caution">
    <text evidence="2">The sequence shown here is derived from an EMBL/GenBank/DDBJ whole genome shotgun (WGS) entry which is preliminary data.</text>
</comment>
<keyword evidence="3" id="KW-1185">Reference proteome</keyword>
<evidence type="ECO:0000313" key="3">
    <source>
        <dbReference type="Proteomes" id="UP001500630"/>
    </source>
</evidence>